<dbReference type="InterPro" id="IPR017896">
    <property type="entry name" value="4Fe4S_Fe-S-bd"/>
</dbReference>
<evidence type="ECO:0000256" key="3">
    <source>
        <dbReference type="ARBA" id="ARBA00022691"/>
    </source>
</evidence>
<dbReference type="InterPro" id="IPR012839">
    <property type="entry name" value="Organic_radical_activase"/>
</dbReference>
<dbReference type="PANTHER" id="PTHR30352">
    <property type="entry name" value="PYRUVATE FORMATE-LYASE-ACTIVATING ENZYME"/>
    <property type="match status" value="1"/>
</dbReference>
<evidence type="ECO:0000256" key="2">
    <source>
        <dbReference type="ARBA" id="ARBA00022485"/>
    </source>
</evidence>
<dbReference type="Pfam" id="PF00037">
    <property type="entry name" value="Fer4"/>
    <property type="match status" value="1"/>
</dbReference>
<organism evidence="10 11">
    <name type="scientific">Harryflintia acetispora</name>
    <dbReference type="NCBI Taxonomy" id="1849041"/>
    <lineage>
        <taxon>Bacteria</taxon>
        <taxon>Bacillati</taxon>
        <taxon>Bacillota</taxon>
        <taxon>Clostridia</taxon>
        <taxon>Eubacteriales</taxon>
        <taxon>Oscillospiraceae</taxon>
        <taxon>Harryflintia</taxon>
    </lineage>
</organism>
<keyword evidence="5" id="KW-0408">Iron</keyword>
<protein>
    <submittedName>
        <fullName evidence="10">Cobalamin-independent glycerol dehydratase small subunit</fullName>
    </submittedName>
</protein>
<evidence type="ECO:0000256" key="5">
    <source>
        <dbReference type="ARBA" id="ARBA00023004"/>
    </source>
</evidence>
<feature type="domain" description="4Fe-4S ferredoxin-type" evidence="8">
    <location>
        <begin position="44"/>
        <end position="73"/>
    </location>
</feature>
<dbReference type="PROSITE" id="PS51918">
    <property type="entry name" value="RADICAL_SAM"/>
    <property type="match status" value="1"/>
</dbReference>
<feature type="domain" description="Radical SAM core" evidence="9">
    <location>
        <begin position="13"/>
        <end position="302"/>
    </location>
</feature>
<comment type="cofactor">
    <cofactor evidence="1">
        <name>[4Fe-4S] cluster</name>
        <dbReference type="ChEBI" id="CHEBI:49883"/>
    </cofactor>
</comment>
<keyword evidence="11" id="KW-1185">Reference proteome</keyword>
<dbReference type="InterPro" id="IPR040074">
    <property type="entry name" value="BssD/PflA/YjjW"/>
</dbReference>
<evidence type="ECO:0000313" key="10">
    <source>
        <dbReference type="EMBL" id="TCL42261.1"/>
    </source>
</evidence>
<evidence type="ECO:0000256" key="6">
    <source>
        <dbReference type="ARBA" id="ARBA00023014"/>
    </source>
</evidence>
<gene>
    <name evidence="10" type="ORF">EDD78_11124</name>
</gene>
<name>A0A9X8UHB1_9FIRM</name>
<keyword evidence="2" id="KW-0004">4Fe-4S</keyword>
<accession>A0A9X8UHB1</accession>
<dbReference type="SUPFAM" id="SSF102114">
    <property type="entry name" value="Radical SAM enzymes"/>
    <property type="match status" value="1"/>
</dbReference>
<dbReference type="SFLD" id="SFLDS00029">
    <property type="entry name" value="Radical_SAM"/>
    <property type="match status" value="1"/>
</dbReference>
<dbReference type="PROSITE" id="PS51379">
    <property type="entry name" value="4FE4S_FER_2"/>
    <property type="match status" value="2"/>
</dbReference>
<proteinExistence type="predicted"/>
<dbReference type="PIRSF" id="PIRSF000371">
    <property type="entry name" value="PFL_act_enz"/>
    <property type="match status" value="1"/>
</dbReference>
<evidence type="ECO:0000256" key="4">
    <source>
        <dbReference type="ARBA" id="ARBA00022723"/>
    </source>
</evidence>
<dbReference type="GO" id="GO:0046872">
    <property type="term" value="F:metal ion binding"/>
    <property type="evidence" value="ECO:0007669"/>
    <property type="project" value="UniProtKB-KW"/>
</dbReference>
<dbReference type="AlphaFoldDB" id="A0A9X8UHB1"/>
<dbReference type="SUPFAM" id="SSF54862">
    <property type="entry name" value="4Fe-4S ferredoxins"/>
    <property type="match status" value="1"/>
</dbReference>
<keyword evidence="3" id="KW-0949">S-adenosyl-L-methionine</keyword>
<dbReference type="SFLD" id="SFLDG01118">
    <property type="entry name" value="activating_enzymes__group_2"/>
    <property type="match status" value="1"/>
</dbReference>
<dbReference type="Gene3D" id="3.30.70.20">
    <property type="match status" value="1"/>
</dbReference>
<reference evidence="10 11" key="1">
    <citation type="submission" date="2019-03" db="EMBL/GenBank/DDBJ databases">
        <title>Genomic Encyclopedia of Type Strains, Phase IV (KMG-IV): sequencing the most valuable type-strain genomes for metagenomic binning, comparative biology and taxonomic classification.</title>
        <authorList>
            <person name="Goeker M."/>
        </authorList>
    </citation>
    <scope>NUCLEOTIDE SEQUENCE [LARGE SCALE GENOMIC DNA]</scope>
    <source>
        <strain evidence="10 11">DSM 100433</strain>
    </source>
</reference>
<comment type="caution">
    <text evidence="10">The sequence shown here is derived from an EMBL/GenBank/DDBJ whole genome shotgun (WGS) entry which is preliminary data.</text>
</comment>
<dbReference type="PANTHER" id="PTHR30352:SF4">
    <property type="entry name" value="PYRUVATE FORMATE-LYASE 2-ACTIVATING ENZYME"/>
    <property type="match status" value="1"/>
</dbReference>
<dbReference type="SFLD" id="SFLDG01066">
    <property type="entry name" value="organic_radical-activating_enz"/>
    <property type="match status" value="1"/>
</dbReference>
<dbReference type="EMBL" id="SLUK01000011">
    <property type="protein sequence ID" value="TCL42261.1"/>
    <property type="molecule type" value="Genomic_DNA"/>
</dbReference>
<dbReference type="InterPro" id="IPR034457">
    <property type="entry name" value="Organic_radical-activating"/>
</dbReference>
<dbReference type="Proteomes" id="UP000294682">
    <property type="component" value="Unassembled WGS sequence"/>
</dbReference>
<keyword evidence="4" id="KW-0479">Metal-binding</keyword>
<dbReference type="Gene3D" id="3.80.30.10">
    <property type="entry name" value="pyruvate-formate lyase- activating enzyme"/>
    <property type="match status" value="1"/>
</dbReference>
<evidence type="ECO:0000313" key="11">
    <source>
        <dbReference type="Proteomes" id="UP000294682"/>
    </source>
</evidence>
<dbReference type="GO" id="GO:0051539">
    <property type="term" value="F:4 iron, 4 sulfur cluster binding"/>
    <property type="evidence" value="ECO:0007669"/>
    <property type="project" value="UniProtKB-KW"/>
</dbReference>
<comment type="catalytic activity">
    <reaction evidence="7">
        <text>glycyl-[protein] + reduced [flavodoxin] + S-adenosyl-L-methionine = glycin-2-yl radical-[protein] + semiquinone [flavodoxin] + 5'-deoxyadenosine + L-methionine + H(+)</text>
        <dbReference type="Rhea" id="RHEA:61976"/>
        <dbReference type="Rhea" id="RHEA-COMP:10622"/>
        <dbReference type="Rhea" id="RHEA-COMP:14480"/>
        <dbReference type="Rhea" id="RHEA-COMP:15993"/>
        <dbReference type="Rhea" id="RHEA-COMP:15994"/>
        <dbReference type="ChEBI" id="CHEBI:15378"/>
        <dbReference type="ChEBI" id="CHEBI:17319"/>
        <dbReference type="ChEBI" id="CHEBI:29947"/>
        <dbReference type="ChEBI" id="CHEBI:32722"/>
        <dbReference type="ChEBI" id="CHEBI:57618"/>
        <dbReference type="ChEBI" id="CHEBI:57844"/>
        <dbReference type="ChEBI" id="CHEBI:59789"/>
        <dbReference type="ChEBI" id="CHEBI:140311"/>
    </reaction>
</comment>
<dbReference type="GO" id="GO:0016491">
    <property type="term" value="F:oxidoreductase activity"/>
    <property type="evidence" value="ECO:0007669"/>
    <property type="project" value="InterPro"/>
</dbReference>
<feature type="domain" description="4Fe-4S ferredoxin-type" evidence="8">
    <location>
        <begin position="76"/>
        <end position="105"/>
    </location>
</feature>
<dbReference type="RefSeq" id="WP_132085021.1">
    <property type="nucleotide sequence ID" value="NZ_SLUK01000011.1"/>
</dbReference>
<evidence type="ECO:0000259" key="9">
    <source>
        <dbReference type="PROSITE" id="PS51918"/>
    </source>
</evidence>
<sequence length="307" mass="34691">MLNVFEISRMTNHNGPGIRTLVHFKGCPLRCVWCSTPESQSREAELGYKVQRCIGDGACLQACPAHAIRPAAAGEKGLLIDRAKCTGCFVCVRECYAHALTRIGRAWSVEELLKEIRKDELFFQNSGGGVTFSGGEPLMFVDGDMIELYRGVKEAGISIGVDTTGFVPWESIAGVLPFVDFFLWDLKVMDREKHKALTGADNRLILENLQRVEGLFAQYGTRVYVRCIQVPGMTDSDENLLQTCAFLRGMRCIEEIDLINFHHMGKKRYEYIQRDYAMDEVEPMEKARLEEKKKLVEAQGFRCRISS</sequence>
<keyword evidence="6" id="KW-0411">Iron-sulfur</keyword>
<dbReference type="NCBIfam" id="TIGR02494">
    <property type="entry name" value="PFLE_PFLC"/>
    <property type="match status" value="1"/>
</dbReference>
<dbReference type="InterPro" id="IPR007197">
    <property type="entry name" value="rSAM"/>
</dbReference>
<dbReference type="InterPro" id="IPR058240">
    <property type="entry name" value="rSAM_sf"/>
</dbReference>
<evidence type="ECO:0000259" key="8">
    <source>
        <dbReference type="PROSITE" id="PS51379"/>
    </source>
</evidence>
<evidence type="ECO:0000256" key="1">
    <source>
        <dbReference type="ARBA" id="ARBA00001966"/>
    </source>
</evidence>
<dbReference type="Pfam" id="PF04055">
    <property type="entry name" value="Radical_SAM"/>
    <property type="match status" value="1"/>
</dbReference>
<evidence type="ECO:0000256" key="7">
    <source>
        <dbReference type="ARBA" id="ARBA00047365"/>
    </source>
</evidence>